<comment type="caution">
    <text evidence="1">The sequence shown here is derived from an EMBL/GenBank/DDBJ whole genome shotgun (WGS) entry which is preliminary data.</text>
</comment>
<evidence type="ECO:0000313" key="1">
    <source>
        <dbReference type="EMBL" id="EKR53791.1"/>
    </source>
</evidence>
<organism evidence="1 2">
    <name type="scientific">Leptospira interrogans str. UI 12758</name>
    <dbReference type="NCBI Taxonomy" id="1049938"/>
    <lineage>
        <taxon>Bacteria</taxon>
        <taxon>Pseudomonadati</taxon>
        <taxon>Spirochaetota</taxon>
        <taxon>Spirochaetia</taxon>
        <taxon>Leptospirales</taxon>
        <taxon>Leptospiraceae</taxon>
        <taxon>Leptospira</taxon>
    </lineage>
</organism>
<dbReference type="EMBL" id="AHNR02000063">
    <property type="protein sequence ID" value="EKR53791.1"/>
    <property type="molecule type" value="Genomic_DNA"/>
</dbReference>
<proteinExistence type="predicted"/>
<reference evidence="1 2" key="1">
    <citation type="submission" date="2012-10" db="EMBL/GenBank/DDBJ databases">
        <authorList>
            <person name="Harkins D.M."/>
            <person name="Durkin A.S."/>
            <person name="Brinkac L.M."/>
            <person name="Haft D.H."/>
            <person name="Selengut J.D."/>
            <person name="Sanka R."/>
            <person name="DePew J."/>
            <person name="Purushe J."/>
            <person name="Chanthongthip A."/>
            <person name="Lattana O."/>
            <person name="Phetsouvanh R."/>
            <person name="Newton P.N."/>
            <person name="Vinetz J.M."/>
            <person name="Sutton G.G."/>
            <person name="Nierman W.C."/>
            <person name="Fouts D.E."/>
        </authorList>
    </citation>
    <scope>NUCLEOTIDE SEQUENCE [LARGE SCALE GENOMIC DNA]</scope>
    <source>
        <strain evidence="1 2">UI 12758</strain>
    </source>
</reference>
<gene>
    <name evidence="1" type="ORF">LEP1GSC105_0322</name>
</gene>
<protein>
    <submittedName>
        <fullName evidence="1">Uncharacterized protein</fullName>
    </submittedName>
</protein>
<evidence type="ECO:0000313" key="2">
    <source>
        <dbReference type="Proteomes" id="UP000001340"/>
    </source>
</evidence>
<dbReference type="Proteomes" id="UP000001340">
    <property type="component" value="Unassembled WGS sequence"/>
</dbReference>
<dbReference type="AlphaFoldDB" id="A0A0E2D190"/>
<sequence>MINGFQATVSVGTTANPRFYKQFLNLWELILLKKFFSTELALKRI</sequence>
<name>A0A0E2D190_LEPIR</name>
<accession>A0A0E2D190</accession>